<protein>
    <submittedName>
        <fullName evidence="1">Uncharacterized protein</fullName>
    </submittedName>
</protein>
<dbReference type="KEGG" id="aqu:109581234"/>
<dbReference type="Proteomes" id="UP000007879">
    <property type="component" value="Unassembled WGS sequence"/>
</dbReference>
<accession>A0A1X7V4H3</accession>
<dbReference type="EnsemblMetazoa" id="Aqu2.1.34903_001">
    <property type="protein sequence ID" value="Aqu2.1.34903_001"/>
    <property type="gene ID" value="Aqu2.1.34903"/>
</dbReference>
<name>A0A1X7V4H3_AMPQE</name>
<sequence>MSDVMDSQVMSDVMDSREMPATSIMGSEVMPDDIHVDPKIIKALIGLVVDLWNSISEQKIVKKLTEAACKEANDYLEKKYGGWREIVRDTVRQGIDKAAEILQNAKESILEFIQENKEFLKILTQGAAKGGARLIAQCVTKEIARKGTTAVTAVAKSAVTQGGKQFASRATKQVVIQGLKQGIKSATTATGIGLAADVAQAGLEYHGYEKEGKVVGATGNVASGALLGGVVAGPPGIAIGALGGFLIWGGGEVVGKVIDKTF</sequence>
<reference evidence="1" key="2">
    <citation type="submission" date="2017-05" db="UniProtKB">
        <authorList>
            <consortium name="EnsemblMetazoa"/>
        </authorList>
    </citation>
    <scope>IDENTIFICATION</scope>
</reference>
<evidence type="ECO:0000313" key="2">
    <source>
        <dbReference type="Proteomes" id="UP000007879"/>
    </source>
</evidence>
<organism evidence="1">
    <name type="scientific">Amphimedon queenslandica</name>
    <name type="common">Sponge</name>
    <dbReference type="NCBI Taxonomy" id="400682"/>
    <lineage>
        <taxon>Eukaryota</taxon>
        <taxon>Metazoa</taxon>
        <taxon>Porifera</taxon>
        <taxon>Demospongiae</taxon>
        <taxon>Heteroscleromorpha</taxon>
        <taxon>Haplosclerida</taxon>
        <taxon>Niphatidae</taxon>
        <taxon>Amphimedon</taxon>
    </lineage>
</organism>
<keyword evidence="2" id="KW-1185">Reference proteome</keyword>
<evidence type="ECO:0000313" key="1">
    <source>
        <dbReference type="EnsemblMetazoa" id="Aqu2.1.34903_001"/>
    </source>
</evidence>
<dbReference type="AlphaFoldDB" id="A0A1X7V4H3"/>
<reference evidence="2" key="1">
    <citation type="journal article" date="2010" name="Nature">
        <title>The Amphimedon queenslandica genome and the evolution of animal complexity.</title>
        <authorList>
            <person name="Srivastava M."/>
            <person name="Simakov O."/>
            <person name="Chapman J."/>
            <person name="Fahey B."/>
            <person name="Gauthier M.E."/>
            <person name="Mitros T."/>
            <person name="Richards G.S."/>
            <person name="Conaco C."/>
            <person name="Dacre M."/>
            <person name="Hellsten U."/>
            <person name="Larroux C."/>
            <person name="Putnam N.H."/>
            <person name="Stanke M."/>
            <person name="Adamska M."/>
            <person name="Darling A."/>
            <person name="Degnan S.M."/>
            <person name="Oakley T.H."/>
            <person name="Plachetzki D.C."/>
            <person name="Zhai Y."/>
            <person name="Adamski M."/>
            <person name="Calcino A."/>
            <person name="Cummins S.F."/>
            <person name="Goodstein D.M."/>
            <person name="Harris C."/>
            <person name="Jackson D.J."/>
            <person name="Leys S.P."/>
            <person name="Shu S."/>
            <person name="Woodcroft B.J."/>
            <person name="Vervoort M."/>
            <person name="Kosik K.S."/>
            <person name="Manning G."/>
            <person name="Degnan B.M."/>
            <person name="Rokhsar D.S."/>
        </authorList>
    </citation>
    <scope>NUCLEOTIDE SEQUENCE [LARGE SCALE GENOMIC DNA]</scope>
</reference>
<dbReference type="EnsemblMetazoa" id="XM_019995177.1">
    <property type="protein sequence ID" value="XP_019850736.1"/>
    <property type="gene ID" value="LOC109581234"/>
</dbReference>
<dbReference type="InParanoid" id="A0A1X7V4H3"/>
<gene>
    <name evidence="1" type="primary">109581234</name>
</gene>
<proteinExistence type="predicted"/>